<comment type="caution">
    <text evidence="2">The sequence shown here is derived from an EMBL/GenBank/DDBJ whole genome shotgun (WGS) entry which is preliminary data.</text>
</comment>
<keyword evidence="1" id="KW-1133">Transmembrane helix</keyword>
<dbReference type="Proteomes" id="UP000798808">
    <property type="component" value="Unassembled WGS sequence"/>
</dbReference>
<organism evidence="2 3">
    <name type="scientific">Fulvivirga kasyanovii</name>
    <dbReference type="NCBI Taxonomy" id="396812"/>
    <lineage>
        <taxon>Bacteria</taxon>
        <taxon>Pseudomonadati</taxon>
        <taxon>Bacteroidota</taxon>
        <taxon>Cytophagia</taxon>
        <taxon>Cytophagales</taxon>
        <taxon>Fulvivirgaceae</taxon>
        <taxon>Fulvivirga</taxon>
    </lineage>
</organism>
<evidence type="ECO:0000256" key="1">
    <source>
        <dbReference type="SAM" id="Phobius"/>
    </source>
</evidence>
<evidence type="ECO:0000313" key="2">
    <source>
        <dbReference type="EMBL" id="MTI27628.1"/>
    </source>
</evidence>
<evidence type="ECO:0000313" key="3">
    <source>
        <dbReference type="Proteomes" id="UP000798808"/>
    </source>
</evidence>
<feature type="transmembrane region" description="Helical" evidence="1">
    <location>
        <begin position="36"/>
        <end position="56"/>
    </location>
</feature>
<feature type="transmembrane region" description="Helical" evidence="1">
    <location>
        <begin position="82"/>
        <end position="103"/>
    </location>
</feature>
<feature type="transmembrane region" description="Helical" evidence="1">
    <location>
        <begin position="109"/>
        <end position="130"/>
    </location>
</feature>
<keyword evidence="3" id="KW-1185">Reference proteome</keyword>
<gene>
    <name evidence="2" type="ORF">E1163_21905</name>
</gene>
<reference evidence="2 3" key="1">
    <citation type="submission" date="2019-02" db="EMBL/GenBank/DDBJ databases">
        <authorList>
            <person name="Goldberg S.R."/>
            <person name="Haltli B.A."/>
            <person name="Correa H."/>
            <person name="Russell K.G."/>
        </authorList>
    </citation>
    <scope>NUCLEOTIDE SEQUENCE [LARGE SCALE GENOMIC DNA]</scope>
    <source>
        <strain evidence="2 3">JCM 16186</strain>
    </source>
</reference>
<dbReference type="RefSeq" id="WP_155174623.1">
    <property type="nucleotide sequence ID" value="NZ_BAAAFL010000068.1"/>
</dbReference>
<accession>A0ABW9RUF1</accession>
<keyword evidence="1" id="KW-0472">Membrane</keyword>
<dbReference type="EMBL" id="SMLW01000635">
    <property type="protein sequence ID" value="MTI27628.1"/>
    <property type="molecule type" value="Genomic_DNA"/>
</dbReference>
<sequence length="140" mass="15114">MKNWNRTGKIKAVILAALFLPNLLSPVGVPGQQNPAMVFMLFIFGLASVFLTARVSSKILRREIIKPTWNDNPLTISKPLSFIHFCSFFFLVLGASVLLGAAIQFHAFSFYGLSLVSFGLGMLAGIGLVLKGAGDKAAKI</sequence>
<keyword evidence="1" id="KW-0812">Transmembrane</keyword>
<proteinExistence type="predicted"/>
<protein>
    <submittedName>
        <fullName evidence="2">Uncharacterized protein</fullName>
    </submittedName>
</protein>
<name>A0ABW9RUF1_9BACT</name>